<accession>A0A6J6PER1</accession>
<evidence type="ECO:0000313" key="2">
    <source>
        <dbReference type="EMBL" id="CAB4697941.1"/>
    </source>
</evidence>
<sequence length="318" mass="34797">MLIRTWNLFHGNTSPPGRKAYLEEMVRRVTEDRPPVVLLQEVPAWALGRLESWSGMKAFTTRTMRPRLGVLPLPAGVAKAITSIHPGKLRSGVAGQGNVILLGKGFTIRSIKFTTLNTNPFCESEGARLGLTPKQMRWWQKERRVLLSAHLEITATRERVFIANVHLTSHPKDLRLADAELRRAANFMNRGSELDEIVIIGGDFNIKGSESQTIRELTHPTEPDEAPYVSTASLIDNVLVRGARPGTVRVWPEDARMFNGKLLSDHAPVEVDVPLPSEIPPPPTPPAVAPAEAVAADTALVDETPTAPAAETETATDA</sequence>
<dbReference type="EMBL" id="CAEZXP010000003">
    <property type="protein sequence ID" value="CAB4697941.1"/>
    <property type="molecule type" value="Genomic_DNA"/>
</dbReference>
<protein>
    <submittedName>
        <fullName evidence="2">Unannotated protein</fullName>
    </submittedName>
</protein>
<dbReference type="AlphaFoldDB" id="A0A6J6PER1"/>
<dbReference type="GO" id="GO:0003824">
    <property type="term" value="F:catalytic activity"/>
    <property type="evidence" value="ECO:0007669"/>
    <property type="project" value="InterPro"/>
</dbReference>
<dbReference type="InterPro" id="IPR036691">
    <property type="entry name" value="Endo/exonu/phosph_ase_sf"/>
</dbReference>
<dbReference type="InterPro" id="IPR005135">
    <property type="entry name" value="Endo/exonuclease/phosphatase"/>
</dbReference>
<name>A0A6J6PER1_9ZZZZ</name>
<organism evidence="2">
    <name type="scientific">freshwater metagenome</name>
    <dbReference type="NCBI Taxonomy" id="449393"/>
    <lineage>
        <taxon>unclassified sequences</taxon>
        <taxon>metagenomes</taxon>
        <taxon>ecological metagenomes</taxon>
    </lineage>
</organism>
<gene>
    <name evidence="2" type="ORF">UFOPK2399_01150</name>
</gene>
<feature type="domain" description="Endonuclease/exonuclease/phosphatase" evidence="1">
    <location>
        <begin position="5"/>
        <end position="266"/>
    </location>
</feature>
<reference evidence="2" key="1">
    <citation type="submission" date="2020-05" db="EMBL/GenBank/DDBJ databases">
        <authorList>
            <person name="Chiriac C."/>
            <person name="Salcher M."/>
            <person name="Ghai R."/>
            <person name="Kavagutti S V."/>
        </authorList>
    </citation>
    <scope>NUCLEOTIDE SEQUENCE</scope>
</reference>
<evidence type="ECO:0000259" key="1">
    <source>
        <dbReference type="Pfam" id="PF03372"/>
    </source>
</evidence>
<dbReference type="SUPFAM" id="SSF56219">
    <property type="entry name" value="DNase I-like"/>
    <property type="match status" value="1"/>
</dbReference>
<dbReference type="Pfam" id="PF03372">
    <property type="entry name" value="Exo_endo_phos"/>
    <property type="match status" value="1"/>
</dbReference>
<proteinExistence type="predicted"/>
<dbReference type="Gene3D" id="3.60.10.10">
    <property type="entry name" value="Endonuclease/exonuclease/phosphatase"/>
    <property type="match status" value="1"/>
</dbReference>